<keyword evidence="5" id="KW-1185">Reference proteome</keyword>
<feature type="domain" description="Chromo" evidence="3">
    <location>
        <begin position="798"/>
        <end position="872"/>
    </location>
</feature>
<dbReference type="InterPro" id="IPR036397">
    <property type="entry name" value="RNaseH_sf"/>
</dbReference>
<evidence type="ECO:0000256" key="2">
    <source>
        <dbReference type="SAM" id="MobiDB-lite"/>
    </source>
</evidence>
<dbReference type="InterPro" id="IPR041577">
    <property type="entry name" value="RT_RNaseH_2"/>
</dbReference>
<dbReference type="Gene3D" id="2.40.50.40">
    <property type="match status" value="1"/>
</dbReference>
<accession>A0ABQ8LAC8</accession>
<dbReference type="PANTHER" id="PTHR15503:SF22">
    <property type="entry name" value="TRANSPOSON TY3-I GAG POLYPROTEIN"/>
    <property type="match status" value="1"/>
</dbReference>
<proteinExistence type="predicted"/>
<feature type="region of interest" description="Disordered" evidence="2">
    <location>
        <begin position="858"/>
        <end position="918"/>
    </location>
</feature>
<dbReference type="InterPro" id="IPR032567">
    <property type="entry name" value="RTL1-rel"/>
</dbReference>
<evidence type="ECO:0000313" key="4">
    <source>
        <dbReference type="EMBL" id="KAI2647695.1"/>
    </source>
</evidence>
<dbReference type="Gene3D" id="3.10.10.10">
    <property type="entry name" value="HIV Type 1 Reverse Transcriptase, subunit A, domain 1"/>
    <property type="match status" value="1"/>
</dbReference>
<dbReference type="Proteomes" id="UP000830375">
    <property type="component" value="Unassembled WGS sequence"/>
</dbReference>
<evidence type="ECO:0000259" key="3">
    <source>
        <dbReference type="PROSITE" id="PS50013"/>
    </source>
</evidence>
<sequence length="918" mass="101799">MQPQQFPSENAKVTFLISLLTGKALQWAKAIWSSNNPIINSYEQFSEVFSTATGTLTSGWNEVALLGAYRQGLNPEIRAAMALYDDSIGLESFPSTSYKSCSAANHLPATGNRSSVRLGTSSPHLPHQTPTPGGSSGNFISQDCLKQLQLPRHRHHQVYAVTTIQGKPLRHGKIRHSSPFITLQVGLFHQEEIKFLVLEESTVSIIVGHPWLRLHRPELQRSTWSSRMCLASKQPPIYKPHWPWDCAIDLLPGAQLPKGRVYPLSIPEHQAMEDYIAEALNQGSIRPSTSPAASSCFFMGKKDGGLRPCIDYRQLNSQIIQQPYLLPLVPAALEELRGAQDSPTSAVDSSRDTAPLTSLLRGKPKHLTWNPAAHEAFQHLKHLFSTAPLLHHPDPELPFTVEVDASTTGVGAVLSQAVAVSGEAKLRPRTACHQTGPGGVASLVRRGNSSIYHHHGPQEPSITSRCKTTQSQTSTLGTFLHTLQFQDHLLAWFQKHPRRRPLSSIIVQPTDPEPILPPNLIIKTFSKPLSRSLLRRNAQKVRSKSIAPNAKTFWAQLTSLRALDIQAASGPSRFSKLVTGSPVCAVIPSGKLVPLPSPESPWSHLGVDFVTDLPSSEGNTCADNCRSFLQGMQARSFEGIADRHGDCGTSFSSGVPSFRYPGGNGTNGQTGKKIQELGRYLRAYCSEDQHSWSRFLPWAEYAQNSLRQDTAGLTPFQCVLCYQPPLFPWTKEPSNRAVRRDKHFADARRRSSPHYQPGDLVWLSTHDLRLQLSCRKLSPRYIGPFKILRQINDKPRELKRDHLLQKSWTNPPSIRSTRSWTHGIGGGHLEYLIDWEGYRPEERSWVSRDDVLDPTLLEDFHRSHPDCPAPRGRGRPRRRVRVSGAAPGGGGSVRHLPQPPSPATSPRAPPTRSSSPEF</sequence>
<dbReference type="CDD" id="cd00303">
    <property type="entry name" value="retropepsin_like"/>
    <property type="match status" value="1"/>
</dbReference>
<dbReference type="SMART" id="SM00298">
    <property type="entry name" value="CHROMO"/>
    <property type="match status" value="1"/>
</dbReference>
<dbReference type="InterPro" id="IPR043502">
    <property type="entry name" value="DNA/RNA_pol_sf"/>
</dbReference>
<evidence type="ECO:0000313" key="5">
    <source>
        <dbReference type="Proteomes" id="UP000830375"/>
    </source>
</evidence>
<dbReference type="InterPro" id="IPR056924">
    <property type="entry name" value="SH3_Tf2-1"/>
</dbReference>
<dbReference type="PROSITE" id="PS50013">
    <property type="entry name" value="CHROMO_2"/>
    <property type="match status" value="1"/>
</dbReference>
<comment type="caution">
    <text evidence="4">The sequence shown here is derived from an EMBL/GenBank/DDBJ whole genome shotgun (WGS) entry which is preliminary data.</text>
</comment>
<dbReference type="PANTHER" id="PTHR15503">
    <property type="entry name" value="LDOC1 RELATED"/>
    <property type="match status" value="1"/>
</dbReference>
<dbReference type="InterPro" id="IPR000953">
    <property type="entry name" value="Chromo/chromo_shadow_dom"/>
</dbReference>
<dbReference type="Pfam" id="PF24626">
    <property type="entry name" value="SH3_Tf2-1"/>
    <property type="match status" value="1"/>
</dbReference>
<dbReference type="Gene3D" id="2.40.70.10">
    <property type="entry name" value="Acid Proteases"/>
    <property type="match status" value="1"/>
</dbReference>
<dbReference type="InterPro" id="IPR032549">
    <property type="entry name" value="DUF4939"/>
</dbReference>
<evidence type="ECO:0000256" key="1">
    <source>
        <dbReference type="ARBA" id="ARBA00004123"/>
    </source>
</evidence>
<feature type="compositionally biased region" description="Basic residues" evidence="2">
    <location>
        <begin position="872"/>
        <end position="881"/>
    </location>
</feature>
<feature type="region of interest" description="Disordered" evidence="2">
    <location>
        <begin position="112"/>
        <end position="138"/>
    </location>
</feature>
<organism evidence="4 5">
    <name type="scientific">Labeo rohita</name>
    <name type="common">Indian major carp</name>
    <name type="synonym">Cyprinus rohita</name>
    <dbReference type="NCBI Taxonomy" id="84645"/>
    <lineage>
        <taxon>Eukaryota</taxon>
        <taxon>Metazoa</taxon>
        <taxon>Chordata</taxon>
        <taxon>Craniata</taxon>
        <taxon>Vertebrata</taxon>
        <taxon>Euteleostomi</taxon>
        <taxon>Actinopterygii</taxon>
        <taxon>Neopterygii</taxon>
        <taxon>Teleostei</taxon>
        <taxon>Ostariophysi</taxon>
        <taxon>Cypriniformes</taxon>
        <taxon>Cyprinidae</taxon>
        <taxon>Labeoninae</taxon>
        <taxon>Labeonini</taxon>
        <taxon>Labeo</taxon>
    </lineage>
</organism>
<reference evidence="4 5" key="1">
    <citation type="submission" date="2022-01" db="EMBL/GenBank/DDBJ databases">
        <title>A high-quality chromosome-level genome assembly of rohu carp, Labeo rohita.</title>
        <authorList>
            <person name="Arick M.A. II"/>
            <person name="Hsu C.-Y."/>
            <person name="Magbanua Z."/>
            <person name="Pechanova O."/>
            <person name="Grover C."/>
            <person name="Miller E."/>
            <person name="Thrash A."/>
            <person name="Ezzel L."/>
            <person name="Alam S."/>
            <person name="Benzie J."/>
            <person name="Hamilton M."/>
            <person name="Karsi A."/>
            <person name="Lawrence M.L."/>
            <person name="Peterson D.G."/>
        </authorList>
    </citation>
    <scope>NUCLEOTIDE SEQUENCE [LARGE SCALE GENOMIC DNA]</scope>
    <source>
        <strain evidence="5">BAU-BD-2019</strain>
        <tissue evidence="4">Blood</tissue>
    </source>
</reference>
<dbReference type="SUPFAM" id="SSF54160">
    <property type="entry name" value="Chromo domain-like"/>
    <property type="match status" value="1"/>
</dbReference>
<gene>
    <name evidence="4" type="ORF">H4Q32_027026</name>
</gene>
<dbReference type="InterPro" id="IPR021109">
    <property type="entry name" value="Peptidase_aspartic_dom_sf"/>
</dbReference>
<feature type="compositionally biased region" description="Pro residues" evidence="2">
    <location>
        <begin position="897"/>
        <end position="909"/>
    </location>
</feature>
<comment type="subcellular location">
    <subcellularLocation>
        <location evidence="1">Nucleus</location>
    </subcellularLocation>
</comment>
<dbReference type="SUPFAM" id="SSF56672">
    <property type="entry name" value="DNA/RNA polymerases"/>
    <property type="match status" value="1"/>
</dbReference>
<dbReference type="Pfam" id="PF16297">
    <property type="entry name" value="DUF4939"/>
    <property type="match status" value="1"/>
</dbReference>
<dbReference type="InterPro" id="IPR016197">
    <property type="entry name" value="Chromo-like_dom_sf"/>
</dbReference>
<dbReference type="SUPFAM" id="SSF53098">
    <property type="entry name" value="Ribonuclease H-like"/>
    <property type="match status" value="1"/>
</dbReference>
<dbReference type="Pfam" id="PF17919">
    <property type="entry name" value="RT_RNaseH_2"/>
    <property type="match status" value="1"/>
</dbReference>
<dbReference type="Gene3D" id="3.30.420.10">
    <property type="entry name" value="Ribonuclease H-like superfamily/Ribonuclease H"/>
    <property type="match status" value="1"/>
</dbReference>
<dbReference type="EMBL" id="JACTAM010000193">
    <property type="protein sequence ID" value="KAI2647695.1"/>
    <property type="molecule type" value="Genomic_DNA"/>
</dbReference>
<protein>
    <submittedName>
        <fullName evidence="4">Transposon Tf2-11 polyprotein</fullName>
    </submittedName>
</protein>
<dbReference type="InterPro" id="IPR012337">
    <property type="entry name" value="RNaseH-like_sf"/>
</dbReference>
<dbReference type="InterPro" id="IPR043128">
    <property type="entry name" value="Rev_trsase/Diguanyl_cyclase"/>
</dbReference>
<name>A0ABQ8LAC8_LABRO</name>
<dbReference type="Gene3D" id="3.30.70.270">
    <property type="match status" value="2"/>
</dbReference>